<dbReference type="STRING" id="1136941.ACH46_03530"/>
<dbReference type="Pfam" id="PF02406">
    <property type="entry name" value="MmoB_DmpM"/>
    <property type="match status" value="1"/>
</dbReference>
<keyword evidence="2" id="KW-0503">Monooxygenase</keyword>
<dbReference type="RefSeq" id="WP_062391706.1">
    <property type="nucleotide sequence ID" value="NZ_CP011853.1"/>
</dbReference>
<organism evidence="2 3">
    <name type="scientific">Gordonia phthalatica</name>
    <dbReference type="NCBI Taxonomy" id="1136941"/>
    <lineage>
        <taxon>Bacteria</taxon>
        <taxon>Bacillati</taxon>
        <taxon>Actinomycetota</taxon>
        <taxon>Actinomycetes</taxon>
        <taxon>Mycobacteriales</taxon>
        <taxon>Gordoniaceae</taxon>
        <taxon>Gordonia</taxon>
    </lineage>
</organism>
<dbReference type="AlphaFoldDB" id="A0A0N9N992"/>
<dbReference type="EMBL" id="CP011853">
    <property type="protein sequence ID" value="ALG83750.1"/>
    <property type="molecule type" value="Genomic_DNA"/>
</dbReference>
<reference evidence="2 3" key="2">
    <citation type="journal article" date="2017" name="Int. J. Syst. Evol. Microbiol.">
        <title>Gordonia phthalatica sp. nov., a di-n-butyl phthalate-degrading bacterium isolated from activated sludge.</title>
        <authorList>
            <person name="Jin D."/>
            <person name="Kong X."/>
            <person name="Jia M."/>
            <person name="Yu X."/>
            <person name="Wang X."/>
            <person name="Zhuang X."/>
            <person name="Deng Y."/>
            <person name="Bai Z."/>
        </authorList>
    </citation>
    <scope>NUCLEOTIDE SEQUENCE [LARGE SCALE GENOMIC DNA]</scope>
    <source>
        <strain evidence="2 3">QH-11</strain>
    </source>
</reference>
<gene>
    <name evidence="2" type="ORF">ACH46_03530</name>
</gene>
<evidence type="ECO:0000313" key="3">
    <source>
        <dbReference type="Proteomes" id="UP000063789"/>
    </source>
</evidence>
<evidence type="ECO:0000256" key="1">
    <source>
        <dbReference type="ARBA" id="ARBA00006313"/>
    </source>
</evidence>
<dbReference type="Gene3D" id="3.90.56.10">
    <property type="entry name" value="Monooxygenase component MmoB/DmpM"/>
    <property type="match status" value="1"/>
</dbReference>
<evidence type="ECO:0000313" key="2">
    <source>
        <dbReference type="EMBL" id="ALG83750.1"/>
    </source>
</evidence>
<dbReference type="SUPFAM" id="SSF56029">
    <property type="entry name" value="Monooxygenase (hydroxylase) regulatory protein"/>
    <property type="match status" value="1"/>
</dbReference>
<sequence length="94" mass="10604">MTRATRPVGIDMQESDENRAIIAAIRGDNPDMEVRRLPGLVKLSAPGQIVINRESVEAHLGREWETGEFQLAIVTYTGNFAEWDDDQIVVAWEH</sequence>
<dbReference type="InterPro" id="IPR003454">
    <property type="entry name" value="MOase_MmoB_DmpM"/>
</dbReference>
<dbReference type="OrthoDB" id="9805636at2"/>
<dbReference type="GO" id="GO:0004497">
    <property type="term" value="F:monooxygenase activity"/>
    <property type="evidence" value="ECO:0007669"/>
    <property type="project" value="UniProtKB-KW"/>
</dbReference>
<name>A0A0N9N992_9ACTN</name>
<accession>A0A0N9N992</accession>
<protein>
    <submittedName>
        <fullName evidence="2">Monooxygenase</fullName>
    </submittedName>
</protein>
<dbReference type="InterPro" id="IPR036889">
    <property type="entry name" value="mOase_MmoB_DmpM_sf"/>
</dbReference>
<comment type="similarity">
    <text evidence="1">Belongs to the TmoD/XamoD family.</text>
</comment>
<reference evidence="3" key="1">
    <citation type="submission" date="2015-06" db="EMBL/GenBank/DDBJ databases">
        <title>Complete genome sequence and metabolic analysis of phthalate degradation pathway in Gordonia sp. QH-11.</title>
        <authorList>
            <person name="Jin D."/>
            <person name="Kong X."/>
            <person name="Bai Z."/>
        </authorList>
    </citation>
    <scope>NUCLEOTIDE SEQUENCE [LARGE SCALE GENOMIC DNA]</scope>
    <source>
        <strain evidence="3">QH-11</strain>
    </source>
</reference>
<keyword evidence="2" id="KW-0560">Oxidoreductase</keyword>
<dbReference type="PATRIC" id="fig|1136941.3.peg.716"/>
<proteinExistence type="inferred from homology"/>
<keyword evidence="3" id="KW-1185">Reference proteome</keyword>
<dbReference type="KEGG" id="goq:ACH46_03530"/>
<dbReference type="Proteomes" id="UP000063789">
    <property type="component" value="Chromosome"/>
</dbReference>